<dbReference type="AlphaFoldDB" id="A0A849AR64"/>
<keyword evidence="3" id="KW-1185">Reference proteome</keyword>
<name>A0A849AR64_9MICO</name>
<sequence length="224" mass="24392">MPKAQEWLSERRRAGSALTAALVVGALLYVVNEQHELMARGDVAVFALFAYLLVYLGVTAWAFASATNGQIHAWAHRDSRGTLLQRYLLGTAPGPGASLFIATVALIVAVLWLPEHEPPALQGQTRVLLAVALVAVAWFCVLVSFAVTFHADNIVEESRALDFPDETHKTWSDYMYFAISVMTTFGTTDVNVQSADMRKTVSFNAIIAFVFNTVTVATLVSAIT</sequence>
<comment type="caution">
    <text evidence="2">The sequence shown here is derived from an EMBL/GenBank/DDBJ whole genome shotgun (WGS) entry which is preliminary data.</text>
</comment>
<feature type="transmembrane region" description="Helical" evidence="1">
    <location>
        <begin position="87"/>
        <end position="113"/>
    </location>
</feature>
<keyword evidence="1" id="KW-0472">Membrane</keyword>
<feature type="transmembrane region" description="Helical" evidence="1">
    <location>
        <begin position="12"/>
        <end position="31"/>
    </location>
</feature>
<feature type="transmembrane region" description="Helical" evidence="1">
    <location>
        <begin position="201"/>
        <end position="223"/>
    </location>
</feature>
<evidence type="ECO:0000313" key="3">
    <source>
        <dbReference type="Proteomes" id="UP000557772"/>
    </source>
</evidence>
<organism evidence="2 3">
    <name type="scientific">Flexivirga aerilata</name>
    <dbReference type="NCBI Taxonomy" id="1656889"/>
    <lineage>
        <taxon>Bacteria</taxon>
        <taxon>Bacillati</taxon>
        <taxon>Actinomycetota</taxon>
        <taxon>Actinomycetes</taxon>
        <taxon>Micrococcales</taxon>
        <taxon>Dermacoccaceae</taxon>
        <taxon>Flexivirga</taxon>
    </lineage>
</organism>
<evidence type="ECO:0000256" key="1">
    <source>
        <dbReference type="SAM" id="Phobius"/>
    </source>
</evidence>
<protein>
    <submittedName>
        <fullName evidence="2">DUF1345 domain-containing protein</fullName>
    </submittedName>
</protein>
<dbReference type="Proteomes" id="UP000557772">
    <property type="component" value="Unassembled WGS sequence"/>
</dbReference>
<evidence type="ECO:0000313" key="2">
    <source>
        <dbReference type="EMBL" id="NNG40770.1"/>
    </source>
</evidence>
<accession>A0A849AR64</accession>
<keyword evidence="1" id="KW-1133">Transmembrane helix</keyword>
<keyword evidence="1" id="KW-0812">Transmembrane</keyword>
<dbReference type="Pfam" id="PF07077">
    <property type="entry name" value="DUF1345"/>
    <property type="match status" value="1"/>
</dbReference>
<dbReference type="Gene3D" id="1.10.287.70">
    <property type="match status" value="1"/>
</dbReference>
<feature type="transmembrane region" description="Helical" evidence="1">
    <location>
        <begin position="125"/>
        <end position="149"/>
    </location>
</feature>
<dbReference type="InterPro" id="IPR009781">
    <property type="entry name" value="DUF1345"/>
</dbReference>
<reference evidence="2 3" key="1">
    <citation type="submission" date="2020-05" db="EMBL/GenBank/DDBJ databases">
        <title>Flexivirga sp. ID2601S isolated from air conditioner.</title>
        <authorList>
            <person name="Kim D.H."/>
        </authorList>
    </citation>
    <scope>NUCLEOTIDE SEQUENCE [LARGE SCALE GENOMIC DNA]</scope>
    <source>
        <strain evidence="2 3">ID2601S</strain>
    </source>
</reference>
<dbReference type="SUPFAM" id="SSF81324">
    <property type="entry name" value="Voltage-gated potassium channels"/>
    <property type="match status" value="1"/>
</dbReference>
<proteinExistence type="predicted"/>
<dbReference type="EMBL" id="JABENB010000003">
    <property type="protein sequence ID" value="NNG40770.1"/>
    <property type="molecule type" value="Genomic_DNA"/>
</dbReference>
<dbReference type="RefSeq" id="WP_171157514.1">
    <property type="nucleotide sequence ID" value="NZ_JABENB010000003.1"/>
</dbReference>
<feature type="transmembrane region" description="Helical" evidence="1">
    <location>
        <begin position="43"/>
        <end position="66"/>
    </location>
</feature>
<gene>
    <name evidence="2" type="ORF">HJ588_16015</name>
</gene>